<dbReference type="Pfam" id="PF04998">
    <property type="entry name" value="RNA_pol_Rpb1_5"/>
    <property type="match status" value="1"/>
</dbReference>
<dbReference type="Gene3D" id="1.10.274.100">
    <property type="entry name" value="RNA polymerase Rpb1, domain 3"/>
    <property type="match status" value="1"/>
</dbReference>
<dbReference type="Pfam" id="PF00623">
    <property type="entry name" value="RNA_pol_Rpb1_2"/>
    <property type="match status" value="1"/>
</dbReference>
<evidence type="ECO:0000259" key="13">
    <source>
        <dbReference type="SMART" id="SM00663"/>
    </source>
</evidence>
<feature type="region of interest" description="Disordered" evidence="12">
    <location>
        <begin position="275"/>
        <end position="312"/>
    </location>
</feature>
<keyword evidence="9 11" id="KW-0804">Transcription</keyword>
<accession>A0AAD3D514</accession>
<dbReference type="Gene3D" id="3.30.1490.180">
    <property type="entry name" value="RNA polymerase ii"/>
    <property type="match status" value="1"/>
</dbReference>
<keyword evidence="6" id="KW-0479">Metal-binding</keyword>
<feature type="compositionally biased region" description="Acidic residues" evidence="12">
    <location>
        <begin position="1583"/>
        <end position="1601"/>
    </location>
</feature>
<dbReference type="FunFam" id="2.40.40.20:FF:000019">
    <property type="entry name" value="DNA-directed RNA polymerase II subunit RPB1"/>
    <property type="match status" value="1"/>
</dbReference>
<evidence type="ECO:0000256" key="1">
    <source>
        <dbReference type="ARBA" id="ARBA00004123"/>
    </source>
</evidence>
<reference evidence="14 15" key="1">
    <citation type="journal article" date="2021" name="Sci. Rep.">
        <title>The genome of the diatom Chaetoceros tenuissimus carries an ancient integrated fragment of an extant virus.</title>
        <authorList>
            <person name="Hongo Y."/>
            <person name="Kimura K."/>
            <person name="Takaki Y."/>
            <person name="Yoshida Y."/>
            <person name="Baba S."/>
            <person name="Kobayashi G."/>
            <person name="Nagasaki K."/>
            <person name="Hano T."/>
            <person name="Tomaru Y."/>
        </authorList>
    </citation>
    <scope>NUCLEOTIDE SEQUENCE [LARGE SCALE GENOMIC DNA]</scope>
    <source>
        <strain evidence="14 15">NIES-3715</strain>
    </source>
</reference>
<dbReference type="InterPro" id="IPR038120">
    <property type="entry name" value="Rpb1_funnel_sf"/>
</dbReference>
<dbReference type="InterPro" id="IPR047107">
    <property type="entry name" value="DNA-dir_RNA_pol1_lsu_C"/>
</dbReference>
<dbReference type="PANTHER" id="PTHR19376:SF11">
    <property type="entry name" value="DNA-DIRECTED RNA POLYMERASE I SUBUNIT RPA1"/>
    <property type="match status" value="1"/>
</dbReference>
<dbReference type="CDD" id="cd02735">
    <property type="entry name" value="RNAP_I_Rpa1_C"/>
    <property type="match status" value="1"/>
</dbReference>
<dbReference type="EMBL" id="BLLK01000056">
    <property type="protein sequence ID" value="GFH56865.1"/>
    <property type="molecule type" value="Genomic_DNA"/>
</dbReference>
<evidence type="ECO:0000256" key="5">
    <source>
        <dbReference type="ARBA" id="ARBA00022695"/>
    </source>
</evidence>
<keyword evidence="7" id="KW-0862">Zinc</keyword>
<comment type="caution">
    <text evidence="14">The sequence shown here is derived from an EMBL/GenBank/DDBJ whole genome shotgun (WGS) entry which is preliminary data.</text>
</comment>
<dbReference type="InterPro" id="IPR007083">
    <property type="entry name" value="RNA_pol_Rpb1_4"/>
</dbReference>
<dbReference type="InterPro" id="IPR007081">
    <property type="entry name" value="RNA_pol_Rpb1_5"/>
</dbReference>
<evidence type="ECO:0000256" key="3">
    <source>
        <dbReference type="ARBA" id="ARBA00022478"/>
    </source>
</evidence>
<keyword evidence="10" id="KW-0539">Nucleus</keyword>
<evidence type="ECO:0000256" key="2">
    <source>
        <dbReference type="ARBA" id="ARBA00006460"/>
    </source>
</evidence>
<keyword evidence="8" id="KW-0460">Magnesium</keyword>
<dbReference type="Gene3D" id="1.10.150.390">
    <property type="match status" value="1"/>
</dbReference>
<comment type="function">
    <text evidence="11">DNA-dependent RNA polymerase catalyzes the transcription of DNA into RNA using the four ribonucleoside triphosphates as substrates.</text>
</comment>
<dbReference type="InterPro" id="IPR045867">
    <property type="entry name" value="DNA-dir_RpoC_beta_prime"/>
</dbReference>
<dbReference type="InterPro" id="IPR007066">
    <property type="entry name" value="RNA_pol_Rpb1_3"/>
</dbReference>
<gene>
    <name evidence="14" type="ORF">CTEN210_13341</name>
</gene>
<dbReference type="Gene3D" id="3.30.70.2850">
    <property type="match status" value="1"/>
</dbReference>
<sequence length="1811" mass="200170">MASGDLSRAIIRRQVDGIQFGLYTDEEVRSRSVIEVTNPQAFDSLGTPLPHGLYDPFLGPTESKTTQPCVTCGQLYNNCPGHAGHIELCIPVYQPLTFNKMIQLLRLKCLNCHSFRIEKRLVKIFSTKLTLIDAGRVNDAMNLDEQIVALMKRQMTGTDNGKKVKLDPNHSSMAGSIDALLQELVQSCAHVKNVQLTSHERAARREIIKEFIANCNACKNCRNCAAFSPRLRQDNYNKIFQAPLSDKYKKNNVTANIKIRPAATILSGVDGGIENEDRIYDSDDSDMESVDGEEEEPEGESTMTDDEDGDDLMGGRKRESTVATFAKAKSNQEKLAQKSAKPDKFMHALEVEAQVKMTWNQHPIVCSQIFGNAHCLVNGKFDLQAAKEGYSIFFMRAVPVPPSRFRPPMIMGTMTVEHAQNHYLNKVLDLNDRLRIAFATVQALEEDSLNESTKKDLKAMDKDTVQARAISTWIDLQTTINCFIDSAKDPSAAAANTVPNGIRQLLEKKEGIFRKHMMGKRVNFACRSVISPDPYIGTNEIGIPLYFAKTLTYPTPVTPLNVEEMRELVLRGPNQYPGARWVELPSGRRIELTRMAQTKREALAARLLSSKGIAIVGRQLRNGDMVLMNRQPSLHKPSIMAHYVRVLHSPTQKTIRMHYANCNTYNADYDGDEMNCHFPQNDIARAESECIAKTDLQYIVPTDGSPLRGLIQDHVDAGVKLTSKETFLEKWEYQQLMFACLSSLSGLELLQSDVDIEMLPPAIRKPRELWTGKQVISTLLHHLRKGKDGDPYSREILPGISVERKAKTPNVAFGDAMKEHLVIIRDGELLRGILDKAAFGSTDHSLVHGVYEAYGPTKAGLLLNAFGRLFTAYIQYYSGHSCRMEDLILKKDIDAARRELVQKAYNRGSRAAKAWADSDGGKVEIPKIDKIHKVDKPLKPVEAATASAKIAELLSGEDGKTNAASFDAYMQSQLNPLASEIIKKCLPNGLEVPFPQNTFALMVTTGAKGSTVNQSQVSCSLGQQALEGRRVPRMSSGRTMPSFAPYDPNPRADGFIMDRFLTGVRPQEYYFHCMAGREGLVDTAVKTSRSGYLQRCLVKHLEELKVCYDHTVRDGEGGVVQFLYGEDGIDPMKAAHLDGSSTTMQYMARNHKALEKRHLALPKSTLDIAEADSERFQSLQNGSSKLMKKGAFVYARKLRFGNEWKRGALCKGWYEATITKVHSGDKYDIKYLQDGSKVSKVPLEVNFKYAGGTHTAAASSLCTILRPGVQDPILSDISKARGGHRIGSSGACVSEKIASDVAKAVVEDEKLKSAMKSTGLSADGFKNLVSAKYGSALCAPGEAVGCIAAQSIGEPSTQMTLNTFHLAGAGANVTLGIPRLREIIMTASRELKTPTMSVPLLDSVSDKAALRLTRYFTRLTLSELISSRNGISVKESLQQSASGSWERAYAVTLKLQPAERISEAFGLELEEIAAVITSTFIPTLSRIMKMELKRSSTEDASSVNVMGGESSEFIYDKNSKSSSTKTEEKGDELDESDDDDNDEDGIGEEDGVAASKFGRKKEMDSYGDMDEDEKRIQNALFADDNDDTPPAMTDDEDEEADVSSSGDAMNAVRIDRRKNCLVLQPLRVDPSARPLLMVGLVERAAEKTLVRSRPKIECGYINEEDGRGRCLQTAGCNFSEIWKLREVDHNKLMSNDIWAVRCAYGVEAARMSIVDQIRGVFAVYGISVDPRHLTLIADYMTYDGGFKPMNRIGMADASSSFLQMSYETTATFMIDAALNNRDEPMNSPSANIVLGRPIKHGTGAFECLVKV</sequence>
<dbReference type="InterPro" id="IPR015699">
    <property type="entry name" value="DNA-dir_RNA_pol1_lsu_N"/>
</dbReference>
<protein>
    <recommendedName>
        <fullName evidence="11">DNA-directed RNA polymerase subunit</fullName>
        <ecNumber evidence="11">2.7.7.6</ecNumber>
    </recommendedName>
</protein>
<dbReference type="InterPro" id="IPR000722">
    <property type="entry name" value="RNA_pol_asu"/>
</dbReference>
<evidence type="ECO:0000256" key="11">
    <source>
        <dbReference type="RuleBase" id="RU004279"/>
    </source>
</evidence>
<dbReference type="Gene3D" id="6.10.250.2940">
    <property type="match status" value="1"/>
</dbReference>
<dbReference type="EC" id="2.7.7.6" evidence="11"/>
<comment type="similarity">
    <text evidence="2 11">Belongs to the RNA polymerase beta' chain family.</text>
</comment>
<dbReference type="InterPro" id="IPR042102">
    <property type="entry name" value="RNA_pol_Rpb1_3_sf"/>
</dbReference>
<feature type="compositionally biased region" description="Acidic residues" evidence="12">
    <location>
        <begin position="282"/>
        <end position="311"/>
    </location>
</feature>
<dbReference type="GO" id="GO:0003899">
    <property type="term" value="F:DNA-directed RNA polymerase activity"/>
    <property type="evidence" value="ECO:0007669"/>
    <property type="project" value="UniProtKB-EC"/>
</dbReference>
<dbReference type="Gene3D" id="6.20.50.80">
    <property type="match status" value="1"/>
</dbReference>
<organism evidence="14 15">
    <name type="scientific">Chaetoceros tenuissimus</name>
    <dbReference type="NCBI Taxonomy" id="426638"/>
    <lineage>
        <taxon>Eukaryota</taxon>
        <taxon>Sar</taxon>
        <taxon>Stramenopiles</taxon>
        <taxon>Ochrophyta</taxon>
        <taxon>Bacillariophyta</taxon>
        <taxon>Coscinodiscophyceae</taxon>
        <taxon>Chaetocerotophycidae</taxon>
        <taxon>Chaetocerotales</taxon>
        <taxon>Chaetocerotaceae</taxon>
        <taxon>Chaetoceros</taxon>
    </lineage>
</organism>
<proteinExistence type="inferred from homology"/>
<dbReference type="GO" id="GO:0005736">
    <property type="term" value="C:RNA polymerase I complex"/>
    <property type="evidence" value="ECO:0007669"/>
    <property type="project" value="TreeGrafter"/>
</dbReference>
<dbReference type="GO" id="GO:0006351">
    <property type="term" value="P:DNA-templated transcription"/>
    <property type="evidence" value="ECO:0007669"/>
    <property type="project" value="InterPro"/>
</dbReference>
<evidence type="ECO:0000256" key="4">
    <source>
        <dbReference type="ARBA" id="ARBA00022679"/>
    </source>
</evidence>
<dbReference type="InterPro" id="IPR007080">
    <property type="entry name" value="RNA_pol_Rpb1_1"/>
</dbReference>
<evidence type="ECO:0000256" key="8">
    <source>
        <dbReference type="ARBA" id="ARBA00022842"/>
    </source>
</evidence>
<evidence type="ECO:0000256" key="9">
    <source>
        <dbReference type="ARBA" id="ARBA00023163"/>
    </source>
</evidence>
<dbReference type="CDD" id="cd01435">
    <property type="entry name" value="RNAP_I_RPA1_N"/>
    <property type="match status" value="1"/>
</dbReference>
<dbReference type="Pfam" id="PF04997">
    <property type="entry name" value="RNA_pol_Rpb1_1"/>
    <property type="match status" value="1"/>
</dbReference>
<dbReference type="InterPro" id="IPR044893">
    <property type="entry name" value="RNA_pol_Rpb1_clamp_domain"/>
</dbReference>
<evidence type="ECO:0000256" key="7">
    <source>
        <dbReference type="ARBA" id="ARBA00022833"/>
    </source>
</evidence>
<dbReference type="Pfam" id="PF05000">
    <property type="entry name" value="RNA_pol_Rpb1_4"/>
    <property type="match status" value="1"/>
</dbReference>
<evidence type="ECO:0000256" key="6">
    <source>
        <dbReference type="ARBA" id="ARBA00022723"/>
    </source>
</evidence>
<keyword evidence="5 11" id="KW-0548">Nucleotidyltransferase</keyword>
<dbReference type="Pfam" id="PF04983">
    <property type="entry name" value="RNA_pol_Rpb1_3"/>
    <property type="match status" value="1"/>
</dbReference>
<name>A0AAD3D514_9STRA</name>
<dbReference type="Gene3D" id="4.10.860.120">
    <property type="entry name" value="RNA polymerase II, clamp domain"/>
    <property type="match status" value="1"/>
</dbReference>
<comment type="catalytic activity">
    <reaction evidence="11">
        <text>RNA(n) + a ribonucleoside 5'-triphosphate = RNA(n+1) + diphosphate</text>
        <dbReference type="Rhea" id="RHEA:21248"/>
        <dbReference type="Rhea" id="RHEA-COMP:14527"/>
        <dbReference type="Rhea" id="RHEA-COMP:17342"/>
        <dbReference type="ChEBI" id="CHEBI:33019"/>
        <dbReference type="ChEBI" id="CHEBI:61557"/>
        <dbReference type="ChEBI" id="CHEBI:140395"/>
        <dbReference type="EC" id="2.7.7.6"/>
    </reaction>
</comment>
<feature type="domain" description="RNA polymerase N-terminal" evidence="13">
    <location>
        <begin position="391"/>
        <end position="722"/>
    </location>
</feature>
<dbReference type="InterPro" id="IPR006592">
    <property type="entry name" value="RNA_pol_N"/>
</dbReference>
<evidence type="ECO:0000256" key="12">
    <source>
        <dbReference type="SAM" id="MobiDB-lite"/>
    </source>
</evidence>
<dbReference type="PANTHER" id="PTHR19376">
    <property type="entry name" value="DNA-DIRECTED RNA POLYMERASE"/>
    <property type="match status" value="1"/>
</dbReference>
<feature type="compositionally biased region" description="Acidic residues" evidence="12">
    <location>
        <begin position="1529"/>
        <end position="1551"/>
    </location>
</feature>
<feature type="region of interest" description="Disordered" evidence="12">
    <location>
        <begin position="1514"/>
        <end position="1606"/>
    </location>
</feature>
<evidence type="ECO:0000256" key="10">
    <source>
        <dbReference type="ARBA" id="ARBA00023242"/>
    </source>
</evidence>
<dbReference type="GO" id="GO:0003677">
    <property type="term" value="F:DNA binding"/>
    <property type="evidence" value="ECO:0007669"/>
    <property type="project" value="InterPro"/>
</dbReference>
<dbReference type="SMART" id="SM00663">
    <property type="entry name" value="RPOLA_N"/>
    <property type="match status" value="1"/>
</dbReference>
<comment type="subcellular location">
    <subcellularLocation>
        <location evidence="1">Nucleus</location>
    </subcellularLocation>
</comment>
<dbReference type="Gene3D" id="1.10.132.30">
    <property type="match status" value="1"/>
</dbReference>
<keyword evidence="4 11" id="KW-0808">Transferase</keyword>
<keyword evidence="15" id="KW-1185">Reference proteome</keyword>
<dbReference type="Gene3D" id="2.40.40.20">
    <property type="match status" value="1"/>
</dbReference>
<keyword evidence="3 11" id="KW-0240">DNA-directed RNA polymerase</keyword>
<evidence type="ECO:0000313" key="14">
    <source>
        <dbReference type="EMBL" id="GFH56865.1"/>
    </source>
</evidence>
<dbReference type="GO" id="GO:0046872">
    <property type="term" value="F:metal ion binding"/>
    <property type="evidence" value="ECO:0007669"/>
    <property type="project" value="UniProtKB-KW"/>
</dbReference>
<evidence type="ECO:0000313" key="15">
    <source>
        <dbReference type="Proteomes" id="UP001054902"/>
    </source>
</evidence>
<dbReference type="SUPFAM" id="SSF64484">
    <property type="entry name" value="beta and beta-prime subunits of DNA dependent RNA-polymerase"/>
    <property type="match status" value="1"/>
</dbReference>
<dbReference type="Proteomes" id="UP001054902">
    <property type="component" value="Unassembled WGS sequence"/>
</dbReference>